<gene>
    <name evidence="1" type="ORF">Vadar_011755</name>
</gene>
<proteinExistence type="predicted"/>
<accession>A0ACB7YLK2</accession>
<comment type="caution">
    <text evidence="1">The sequence shown here is derived from an EMBL/GenBank/DDBJ whole genome shotgun (WGS) entry which is preliminary data.</text>
</comment>
<name>A0ACB7YLK2_9ERIC</name>
<reference evidence="1 2" key="1">
    <citation type="journal article" date="2021" name="Hortic Res">
        <title>High-quality reference genome and annotation aids understanding of berry development for evergreen blueberry (Vaccinium darrowii).</title>
        <authorList>
            <person name="Yu J."/>
            <person name="Hulse-Kemp A.M."/>
            <person name="Babiker E."/>
            <person name="Staton M."/>
        </authorList>
    </citation>
    <scope>NUCLEOTIDE SEQUENCE [LARGE SCALE GENOMIC DNA]</scope>
    <source>
        <strain evidence="2">cv. NJ 8807/NJ 8810</strain>
        <tissue evidence="1">Young leaf</tissue>
    </source>
</reference>
<protein>
    <submittedName>
        <fullName evidence="1">Uncharacterized protein</fullName>
    </submittedName>
</protein>
<keyword evidence="2" id="KW-1185">Reference proteome</keyword>
<sequence length="255" mass="29825">MDHLQVVNPIGIAGGLAILWKRNLKVSSVRSSNFFIEVIINDEESGKKWHLINVYASCNDNVRRSQWDALVRYRHQTPGEWVMWGDFNDLLWEDEKQGGRRRDEWSLRAFRNFVSELGAIDLGYSGFPFTWTNRRFGDGMVRERLDRVLVSPGWRVWSNRAAVQHLFSVGSDHAALLLDTNPPGRHGHRPFRFDKRWVADPESREVVSKGWQIFTSGSRMYEVFQRVRSCRYELRKWSKAKGLTQGGRSWRLSKN</sequence>
<evidence type="ECO:0000313" key="2">
    <source>
        <dbReference type="Proteomes" id="UP000828048"/>
    </source>
</evidence>
<organism evidence="1 2">
    <name type="scientific">Vaccinium darrowii</name>
    <dbReference type="NCBI Taxonomy" id="229202"/>
    <lineage>
        <taxon>Eukaryota</taxon>
        <taxon>Viridiplantae</taxon>
        <taxon>Streptophyta</taxon>
        <taxon>Embryophyta</taxon>
        <taxon>Tracheophyta</taxon>
        <taxon>Spermatophyta</taxon>
        <taxon>Magnoliopsida</taxon>
        <taxon>eudicotyledons</taxon>
        <taxon>Gunneridae</taxon>
        <taxon>Pentapetalae</taxon>
        <taxon>asterids</taxon>
        <taxon>Ericales</taxon>
        <taxon>Ericaceae</taxon>
        <taxon>Vaccinioideae</taxon>
        <taxon>Vaccinieae</taxon>
        <taxon>Vaccinium</taxon>
    </lineage>
</organism>
<dbReference type="EMBL" id="CM037161">
    <property type="protein sequence ID" value="KAH7854251.1"/>
    <property type="molecule type" value="Genomic_DNA"/>
</dbReference>
<dbReference type="Proteomes" id="UP000828048">
    <property type="component" value="Chromosome 11"/>
</dbReference>
<evidence type="ECO:0000313" key="1">
    <source>
        <dbReference type="EMBL" id="KAH7854251.1"/>
    </source>
</evidence>